<evidence type="ECO:0000313" key="2">
    <source>
        <dbReference type="EMBL" id="KKM76232.1"/>
    </source>
</evidence>
<sequence length="209" mass="22536">MDNGAQAAAAAVTDMESQSKPVNRFKLSSGIVLEFRHVPPAAVRRAMSMVEEPKVPTTFIPEKDREEENPNDPSYLRAMQEWVADVSDAAQKVAFILGVIPVDIPEGMYAVDDGEWIEELEAAGVPVPHETAAERRLSWLLYYAIISEDDLYLTTRMSLQKMGVTDAEVTAAIESFRGNAPLTPDPVLAAAAGSSDGDQLPDADSGGST</sequence>
<proteinExistence type="predicted"/>
<evidence type="ECO:0008006" key="3">
    <source>
        <dbReference type="Google" id="ProtNLM"/>
    </source>
</evidence>
<dbReference type="EMBL" id="LAZR01008843">
    <property type="protein sequence ID" value="KKM76232.1"/>
    <property type="molecule type" value="Genomic_DNA"/>
</dbReference>
<comment type="caution">
    <text evidence="2">The sequence shown here is derived from an EMBL/GenBank/DDBJ whole genome shotgun (WGS) entry which is preliminary data.</text>
</comment>
<protein>
    <recommendedName>
        <fullName evidence="3">Tail assembly chaperone</fullName>
    </recommendedName>
</protein>
<dbReference type="AlphaFoldDB" id="A0A0F9N400"/>
<reference evidence="2" key="1">
    <citation type="journal article" date="2015" name="Nature">
        <title>Complex archaea that bridge the gap between prokaryotes and eukaryotes.</title>
        <authorList>
            <person name="Spang A."/>
            <person name="Saw J.H."/>
            <person name="Jorgensen S.L."/>
            <person name="Zaremba-Niedzwiedzka K."/>
            <person name="Martijn J."/>
            <person name="Lind A.E."/>
            <person name="van Eijk R."/>
            <person name="Schleper C."/>
            <person name="Guy L."/>
            <person name="Ettema T.J."/>
        </authorList>
    </citation>
    <scope>NUCLEOTIDE SEQUENCE</scope>
</reference>
<feature type="region of interest" description="Disordered" evidence="1">
    <location>
        <begin position="187"/>
        <end position="209"/>
    </location>
</feature>
<evidence type="ECO:0000256" key="1">
    <source>
        <dbReference type="SAM" id="MobiDB-lite"/>
    </source>
</evidence>
<accession>A0A0F9N400</accession>
<gene>
    <name evidence="2" type="ORF">LCGC14_1382240</name>
</gene>
<organism evidence="2">
    <name type="scientific">marine sediment metagenome</name>
    <dbReference type="NCBI Taxonomy" id="412755"/>
    <lineage>
        <taxon>unclassified sequences</taxon>
        <taxon>metagenomes</taxon>
        <taxon>ecological metagenomes</taxon>
    </lineage>
</organism>
<name>A0A0F9N400_9ZZZZ</name>